<name>A0A7C9KHB2_9SPHN</name>
<dbReference type="OrthoDB" id="9774900at2"/>
<evidence type="ECO:0000256" key="6">
    <source>
        <dbReference type="SAM" id="Phobius"/>
    </source>
</evidence>
<protein>
    <submittedName>
        <fullName evidence="7">Zinc metalloprotease</fullName>
    </submittedName>
</protein>
<reference evidence="7 8" key="1">
    <citation type="submission" date="2019-09" db="EMBL/GenBank/DDBJ databases">
        <title>Polymorphobacter sp. isolated from a lake in China.</title>
        <authorList>
            <person name="Liu Z."/>
        </authorList>
    </citation>
    <scope>NUCLEOTIDE SEQUENCE [LARGE SCALE GENOMIC DNA]</scope>
    <source>
        <strain evidence="7 8">D40P</strain>
    </source>
</reference>
<dbReference type="PANTHER" id="PTHR30168">
    <property type="entry name" value="PUTATIVE MEMBRANE PROTEIN YPFJ"/>
    <property type="match status" value="1"/>
</dbReference>
<keyword evidence="7" id="KW-0378">Hydrolase</keyword>
<dbReference type="Pfam" id="PF04228">
    <property type="entry name" value="Zn_peptidase"/>
    <property type="match status" value="1"/>
</dbReference>
<evidence type="ECO:0000313" key="8">
    <source>
        <dbReference type="Proteomes" id="UP000481327"/>
    </source>
</evidence>
<feature type="region of interest" description="Disordered" evidence="5">
    <location>
        <begin position="1"/>
        <end position="22"/>
    </location>
</feature>
<keyword evidence="7" id="KW-0645">Protease</keyword>
<evidence type="ECO:0000256" key="2">
    <source>
        <dbReference type="ARBA" id="ARBA00022692"/>
    </source>
</evidence>
<evidence type="ECO:0000313" key="7">
    <source>
        <dbReference type="EMBL" id="MQT16720.1"/>
    </source>
</evidence>
<sequence length="305" mass="31630">MDLDDERESSNIEDMRGQGGGGFGIPGFGGGGGGFNLGGGGLGCGGIVIVVVLALVFGINPLSLLGGGGGGQGGAPTAQIGQPAPDAGAPRTRSDMDRFIARVLATTEDTWTTIFQQEVGTPYRAPKLVFFDANGTRSACGVAQSAMGPFYCPADQKVYLDQSFFDELAKRFGAPGDFAAAYVIAHEVGHHVQTLLGISDQVQAAQARASKTQGNAIQVRMELQADCLAGVWAKANATRLEPGDVEEAMRAAQAIGDDTLQRAAQGVVVPESFTHGSSAQRTEWFMRGLNEGTIAACDTFRSGAL</sequence>
<dbReference type="GO" id="GO:0016020">
    <property type="term" value="C:membrane"/>
    <property type="evidence" value="ECO:0007669"/>
    <property type="project" value="UniProtKB-SubCell"/>
</dbReference>
<feature type="compositionally biased region" description="Low complexity" evidence="5">
    <location>
        <begin position="75"/>
        <end position="85"/>
    </location>
</feature>
<dbReference type="PANTHER" id="PTHR30168:SF0">
    <property type="entry name" value="INNER MEMBRANE PROTEIN"/>
    <property type="match status" value="1"/>
</dbReference>
<keyword evidence="4 6" id="KW-0472">Membrane</keyword>
<keyword evidence="2 6" id="KW-0812">Transmembrane</keyword>
<dbReference type="GO" id="GO:0006508">
    <property type="term" value="P:proteolysis"/>
    <property type="evidence" value="ECO:0007669"/>
    <property type="project" value="UniProtKB-KW"/>
</dbReference>
<accession>A0A7C9KHB2</accession>
<feature type="transmembrane region" description="Helical" evidence="6">
    <location>
        <begin position="37"/>
        <end position="59"/>
    </location>
</feature>
<comment type="caution">
    <text evidence="7">The sequence shown here is derived from an EMBL/GenBank/DDBJ whole genome shotgun (WGS) entry which is preliminary data.</text>
</comment>
<dbReference type="InterPro" id="IPR007343">
    <property type="entry name" value="Uncharacterised_pept_Zn_put"/>
</dbReference>
<keyword evidence="8" id="KW-1185">Reference proteome</keyword>
<dbReference type="AlphaFoldDB" id="A0A7C9KHB2"/>
<evidence type="ECO:0000256" key="4">
    <source>
        <dbReference type="ARBA" id="ARBA00023136"/>
    </source>
</evidence>
<evidence type="ECO:0000256" key="3">
    <source>
        <dbReference type="ARBA" id="ARBA00022989"/>
    </source>
</evidence>
<keyword evidence="7" id="KW-0482">Metalloprotease</keyword>
<comment type="subcellular location">
    <subcellularLocation>
        <location evidence="1">Membrane</location>
        <topology evidence="1">Single-pass membrane protein</topology>
    </subcellularLocation>
</comment>
<feature type="region of interest" description="Disordered" evidence="5">
    <location>
        <begin position="68"/>
        <end position="92"/>
    </location>
</feature>
<dbReference type="RefSeq" id="WP_152577186.1">
    <property type="nucleotide sequence ID" value="NZ_JAATJI010000001.1"/>
</dbReference>
<keyword evidence="3 6" id="KW-1133">Transmembrane helix</keyword>
<proteinExistence type="predicted"/>
<dbReference type="GO" id="GO:0008237">
    <property type="term" value="F:metallopeptidase activity"/>
    <property type="evidence" value="ECO:0007669"/>
    <property type="project" value="UniProtKB-KW"/>
</dbReference>
<organism evidence="7 8">
    <name type="scientific">Sandarakinorhabdus fusca</name>
    <dbReference type="NCBI Taxonomy" id="1439888"/>
    <lineage>
        <taxon>Bacteria</taxon>
        <taxon>Pseudomonadati</taxon>
        <taxon>Pseudomonadota</taxon>
        <taxon>Alphaproteobacteria</taxon>
        <taxon>Sphingomonadales</taxon>
        <taxon>Sphingosinicellaceae</taxon>
        <taxon>Sandarakinorhabdus</taxon>
    </lineage>
</organism>
<evidence type="ECO:0000256" key="5">
    <source>
        <dbReference type="SAM" id="MobiDB-lite"/>
    </source>
</evidence>
<dbReference type="Proteomes" id="UP000481327">
    <property type="component" value="Unassembled WGS sequence"/>
</dbReference>
<dbReference type="EMBL" id="WIOL01000002">
    <property type="protein sequence ID" value="MQT16720.1"/>
    <property type="molecule type" value="Genomic_DNA"/>
</dbReference>
<evidence type="ECO:0000256" key="1">
    <source>
        <dbReference type="ARBA" id="ARBA00004167"/>
    </source>
</evidence>
<gene>
    <name evidence="7" type="ORF">F3168_05540</name>
</gene>